<feature type="domain" description="PH" evidence="11">
    <location>
        <begin position="61"/>
        <end position="162"/>
    </location>
</feature>
<dbReference type="CDD" id="cd01204">
    <property type="entry name" value="PTB_IRS"/>
    <property type="match status" value="1"/>
</dbReference>
<feature type="region of interest" description="Disordered" evidence="10">
    <location>
        <begin position="698"/>
        <end position="769"/>
    </location>
</feature>
<feature type="region of interest" description="Disordered" evidence="10">
    <location>
        <begin position="276"/>
        <end position="399"/>
    </location>
</feature>
<keyword evidence="13" id="KW-0675">Receptor</keyword>
<feature type="compositionally biased region" description="Polar residues" evidence="10">
    <location>
        <begin position="280"/>
        <end position="311"/>
    </location>
</feature>
<feature type="region of interest" description="Disordered" evidence="10">
    <location>
        <begin position="619"/>
        <end position="651"/>
    </location>
</feature>
<feature type="compositionally biased region" description="Polar residues" evidence="10">
    <location>
        <begin position="341"/>
        <end position="360"/>
    </location>
</feature>
<evidence type="ECO:0000256" key="5">
    <source>
        <dbReference type="ARBA" id="ARBA00022737"/>
    </source>
</evidence>
<dbReference type="InterPro" id="IPR002404">
    <property type="entry name" value="IRS_PTB"/>
</dbReference>
<dbReference type="SUPFAM" id="SSF50729">
    <property type="entry name" value="PH domain-like"/>
    <property type="match status" value="2"/>
</dbReference>
<evidence type="ECO:0000313" key="13">
    <source>
        <dbReference type="EMBL" id="XBC28242.1"/>
    </source>
</evidence>
<dbReference type="InterPro" id="IPR039011">
    <property type="entry name" value="IRS"/>
</dbReference>
<proteinExistence type="evidence at transcript level"/>
<dbReference type="EMBL" id="PP813829">
    <property type="protein sequence ID" value="XBC28242.1"/>
    <property type="molecule type" value="mRNA"/>
</dbReference>
<keyword evidence="6" id="KW-0221">Differentiation</keyword>
<dbReference type="InterPro" id="IPR011993">
    <property type="entry name" value="PH-like_dom_sf"/>
</dbReference>
<feature type="compositionally biased region" description="Polar residues" evidence="10">
    <location>
        <begin position="374"/>
        <end position="393"/>
    </location>
</feature>
<evidence type="ECO:0000256" key="6">
    <source>
        <dbReference type="ARBA" id="ARBA00022782"/>
    </source>
</evidence>
<dbReference type="GO" id="GO:0005158">
    <property type="term" value="F:insulin receptor binding"/>
    <property type="evidence" value="ECO:0007669"/>
    <property type="project" value="InterPro"/>
</dbReference>
<dbReference type="GO" id="GO:0008286">
    <property type="term" value="P:insulin receptor signaling pathway"/>
    <property type="evidence" value="ECO:0007669"/>
    <property type="project" value="InterPro"/>
</dbReference>
<dbReference type="SMART" id="SM00233">
    <property type="entry name" value="PH"/>
    <property type="match status" value="1"/>
</dbReference>
<evidence type="ECO:0000256" key="4">
    <source>
        <dbReference type="ARBA" id="ARBA00022604"/>
    </source>
</evidence>
<feature type="domain" description="IRS-type PTB" evidence="12">
    <location>
        <begin position="176"/>
        <end position="282"/>
    </location>
</feature>
<evidence type="ECO:0000256" key="9">
    <source>
        <dbReference type="ARBA" id="ARBA00046145"/>
    </source>
</evidence>
<dbReference type="SMART" id="SM01244">
    <property type="entry name" value="IRS"/>
    <property type="match status" value="1"/>
</dbReference>
<comment type="function">
    <text evidence="9">Activates phosphatidylinositol 3-kinase when bound to the regulatory p85 subunit. May mediate the control of various cellular processes by insulin-like peptides. When phosphorylated by the insulin receptor binds specifically to various cellular proteins containing SH2 domains. Involved in control of cell proliferation, cell size, and body and organ growth throughout development. Also has a role in a signaling pathway controlling the physiological response required to endure periods of low nutrient conditions. Insulin/insulin-like growth factor (IGF) signaling pathway has a role in regulating aging and is necessary in the ovary for vitellogenic maturation.</text>
</comment>
<dbReference type="PRINTS" id="PR00628">
    <property type="entry name" value="INSULINRSI"/>
</dbReference>
<dbReference type="GO" id="GO:0043548">
    <property type="term" value="F:phosphatidylinositol 3-kinase binding"/>
    <property type="evidence" value="ECO:0007669"/>
    <property type="project" value="TreeGrafter"/>
</dbReference>
<dbReference type="InterPro" id="IPR001849">
    <property type="entry name" value="PH_domain"/>
</dbReference>
<feature type="compositionally biased region" description="Low complexity" evidence="10">
    <location>
        <begin position="998"/>
        <end position="1009"/>
    </location>
</feature>
<dbReference type="GO" id="GO:0005886">
    <property type="term" value="C:plasma membrane"/>
    <property type="evidence" value="ECO:0007669"/>
    <property type="project" value="TreeGrafter"/>
</dbReference>
<reference evidence="13" key="1">
    <citation type="submission" date="2024-05" db="EMBL/GenBank/DDBJ databases">
        <authorList>
            <person name="Zhang J.-L."/>
            <person name="Xu H.-J."/>
        </authorList>
    </citation>
    <scope>NUCLEOTIDE SEQUENCE</scope>
</reference>
<evidence type="ECO:0000256" key="7">
    <source>
        <dbReference type="ARBA" id="ARBA00022943"/>
    </source>
</evidence>
<dbReference type="GO" id="GO:0005829">
    <property type="term" value="C:cytosol"/>
    <property type="evidence" value="ECO:0007669"/>
    <property type="project" value="TreeGrafter"/>
</dbReference>
<sequence>MQYVKRARVVCKTKLTNWVHSLLMPFRETFSLRSERFYVTIFRHSLKMSLSRTPVQQSSGEIVKQGCLRKLKTMRKKYFVLRGDTSDTAACIEYYDNEKKFRANQPPKRSITLKTCFNINKRTDTRHKWVVALYTKKDCFCIVFDNEEETEDWLKCLLELQLGEAIPQGEPVRPNFEHVWCVTVLSKELGSKKNILGPYLLCLTDTVLSLIKPSNDDRYEPLEFSLQKIRRCGHFDTFFYMELGQCTVTGPGNLWMQTEDCNIAENMHTTILSCSKKDQANQQQQPKSRVRSSSANEASKPTSLNQRSSHTGSIVGMSIGSVGNHQRTYSFPLSPVPPTRRASTGTRPTTSNRTANSVTSHFLGLSSGRERSDSMPSRNRTTSEGATHFSSSAHPRPHSMYSKCISCSPPINSSPVSPASVTCSTDSAGSSLSMDGDIPDAQWEDTRYGPSLTPEEPVIFEENSDDYAIWPGEDKNLNNYMQMDHAPTLNHSNITLNKKYSSNPANYSFKPSSPSQNSGLDLFSPLETSMNDPTGNYLPMSPGGDNRLLRNVPNHSRESSLTEDGYVPMAPAASDDGYVDMDHGANPNKQGSCGSITSGTPSTDIRFSEYPLDKVSTYFSPDEDITPSERPTRAYSVGSRPSPNVNRSELLSSQTCERVRAFSLGSRNVHSFCRIPPSSSHSSMEPCDDMMELDFSKKARRARKKANSSEKLSVPGGSASTLSSAASSYSTAEGSYMEMSPPRRGYGKSPPKSSPPGHPSPSLSRVPEGGEYVKAVEGSSYMEMRPGDPKHIVARNTKVRVDSFPRSSPPIKPALLSRNKDDYMDMSLKRKMSLTEDNNNTKVLAPQLDEYVEMNLGPKTDSDYMVMNIGRERRGSRKGDRSQPITIQGASKEQYSFSLATGGRKHSTGTPPKGLLPLSLNSSPRWNHKTTRRDDQGIFPFSPEGYEPSPKCPIDATSGEMKICNEEDDEADDSGHMDRFITGLGTMTIVDPKEEQRPSSSVVATSSTPNGRKELHYASLDLVKSGSESEESGRTVKTATESSSSPSPSLPTDNSPFNYAEIDFGKSGNKSLH</sequence>
<feature type="region of interest" description="Disordered" evidence="10">
    <location>
        <begin position="539"/>
        <end position="567"/>
    </location>
</feature>
<feature type="compositionally biased region" description="Low complexity" evidence="10">
    <location>
        <begin position="312"/>
        <end position="323"/>
    </location>
</feature>
<evidence type="ECO:0000256" key="3">
    <source>
        <dbReference type="ARBA" id="ARBA00022553"/>
    </source>
</evidence>
<feature type="compositionally biased region" description="Low complexity" evidence="10">
    <location>
        <begin position="717"/>
        <end position="736"/>
    </location>
</feature>
<feature type="region of interest" description="Disordered" evidence="10">
    <location>
        <begin position="991"/>
        <end position="1073"/>
    </location>
</feature>
<evidence type="ECO:0000256" key="1">
    <source>
        <dbReference type="ARBA" id="ARBA00011440"/>
    </source>
</evidence>
<feature type="compositionally biased region" description="Polar residues" evidence="10">
    <location>
        <begin position="883"/>
        <end position="899"/>
    </location>
</feature>
<dbReference type="PROSITE" id="PS51064">
    <property type="entry name" value="IRS_PTB"/>
    <property type="match status" value="1"/>
</dbReference>
<dbReference type="PANTHER" id="PTHR10614">
    <property type="entry name" value="INSULIN RECEPTOR SUBSTRATE"/>
    <property type="match status" value="1"/>
</dbReference>
<evidence type="ECO:0000259" key="11">
    <source>
        <dbReference type="PROSITE" id="PS50003"/>
    </source>
</evidence>
<evidence type="ECO:0000256" key="8">
    <source>
        <dbReference type="ARBA" id="ARBA00033282"/>
    </source>
</evidence>
<evidence type="ECO:0000256" key="2">
    <source>
        <dbReference type="ARBA" id="ARBA00015710"/>
    </source>
</evidence>
<keyword evidence="7" id="KW-0896">Oogenesis</keyword>
<feature type="compositionally biased region" description="Polar residues" evidence="10">
    <location>
        <begin position="587"/>
        <end position="602"/>
    </location>
</feature>
<dbReference type="CDD" id="cd01257">
    <property type="entry name" value="PH_IRS"/>
    <property type="match status" value="1"/>
</dbReference>
<keyword evidence="4" id="KW-0341">Growth regulation</keyword>
<evidence type="ECO:0000256" key="10">
    <source>
        <dbReference type="SAM" id="MobiDB-lite"/>
    </source>
</evidence>
<dbReference type="GO" id="GO:0048477">
    <property type="term" value="P:oogenesis"/>
    <property type="evidence" value="ECO:0007669"/>
    <property type="project" value="UniProtKB-KW"/>
</dbReference>
<protein>
    <recommendedName>
        <fullName evidence="2">Insulin receptor substrate 1</fullName>
    </recommendedName>
    <alternativeName>
        <fullName evidence="8">Protein chico</fullName>
    </alternativeName>
</protein>
<dbReference type="Pfam" id="PF02174">
    <property type="entry name" value="IRS"/>
    <property type="match status" value="1"/>
</dbReference>
<dbReference type="PANTHER" id="PTHR10614:SF13">
    <property type="entry name" value="INSULIN RECEPTOR SUBSTRATE 1"/>
    <property type="match status" value="1"/>
</dbReference>
<evidence type="ECO:0000259" key="12">
    <source>
        <dbReference type="PROSITE" id="PS51064"/>
    </source>
</evidence>
<dbReference type="AlphaFoldDB" id="A0AAU7B9W3"/>
<keyword evidence="5" id="KW-0677">Repeat</keyword>
<feature type="compositionally biased region" description="Polar residues" evidence="10">
    <location>
        <begin position="639"/>
        <end position="651"/>
    </location>
</feature>
<comment type="subunit">
    <text evidence="1">Bindings to phosphatidylinositol 3-kinase and SHP2.</text>
</comment>
<organism evidence="13">
    <name type="scientific">Pyrrhocoris apterus</name>
    <name type="common">Sap sucking bug</name>
    <name type="synonym">Cimex apterus</name>
    <dbReference type="NCBI Taxonomy" id="37000"/>
    <lineage>
        <taxon>Eukaryota</taxon>
        <taxon>Metazoa</taxon>
        <taxon>Ecdysozoa</taxon>
        <taxon>Arthropoda</taxon>
        <taxon>Hexapoda</taxon>
        <taxon>Insecta</taxon>
        <taxon>Pterygota</taxon>
        <taxon>Neoptera</taxon>
        <taxon>Paraneoptera</taxon>
        <taxon>Hemiptera</taxon>
        <taxon>Heteroptera</taxon>
        <taxon>Panheteroptera</taxon>
        <taxon>Pentatomomorpha</taxon>
        <taxon>Pyrrhocoroidea</taxon>
        <taxon>Pyrrhocoridae</taxon>
        <taxon>Pyrrhocoris</taxon>
    </lineage>
</organism>
<accession>A0AAU7B9W3</accession>
<keyword evidence="3" id="KW-0597">Phosphoprotein</keyword>
<dbReference type="PROSITE" id="PS50003">
    <property type="entry name" value="PH_DOMAIN"/>
    <property type="match status" value="1"/>
</dbReference>
<dbReference type="SMART" id="SM00310">
    <property type="entry name" value="PTBI"/>
    <property type="match status" value="1"/>
</dbReference>
<dbReference type="Pfam" id="PF00169">
    <property type="entry name" value="PH"/>
    <property type="match status" value="1"/>
</dbReference>
<feature type="compositionally biased region" description="Low complexity" evidence="10">
    <location>
        <begin position="1042"/>
        <end position="1056"/>
    </location>
</feature>
<feature type="region of interest" description="Disordered" evidence="10">
    <location>
        <begin position="583"/>
        <end position="602"/>
    </location>
</feature>
<name>A0AAU7B9W3_PYRAP</name>
<dbReference type="Gene3D" id="2.30.29.30">
    <property type="entry name" value="Pleckstrin-homology domain (PH domain)/Phosphotyrosine-binding domain (PTB)"/>
    <property type="match status" value="2"/>
</dbReference>
<feature type="region of interest" description="Disordered" evidence="10">
    <location>
        <begin position="873"/>
        <end position="950"/>
    </location>
</feature>